<dbReference type="InterPro" id="IPR034294">
    <property type="entry name" value="Aquaporin_transptr"/>
</dbReference>
<gene>
    <name evidence="9" type="ORF">BAE44_0012568</name>
</gene>
<dbReference type="GO" id="GO:0016020">
    <property type="term" value="C:membrane"/>
    <property type="evidence" value="ECO:0007669"/>
    <property type="project" value="UniProtKB-SubCell"/>
</dbReference>
<keyword evidence="6 8" id="KW-0472">Membrane</keyword>
<evidence type="ECO:0000256" key="7">
    <source>
        <dbReference type="RuleBase" id="RU000477"/>
    </source>
</evidence>
<keyword evidence="4" id="KW-0677">Repeat</keyword>
<evidence type="ECO:0000256" key="3">
    <source>
        <dbReference type="ARBA" id="ARBA00022692"/>
    </source>
</evidence>
<name>A0A1E5VMX5_9POAL</name>
<accession>A0A1E5VMX5</accession>
<feature type="transmembrane region" description="Helical" evidence="8">
    <location>
        <begin position="176"/>
        <end position="192"/>
    </location>
</feature>
<feature type="transmembrane region" description="Helical" evidence="8">
    <location>
        <begin position="148"/>
        <end position="170"/>
    </location>
</feature>
<dbReference type="Pfam" id="PF00230">
    <property type="entry name" value="MIP"/>
    <property type="match status" value="1"/>
</dbReference>
<sequence>MTRSQSSSRSRLLFFQGLLPTKPYHNGFKMRILIQLLISRRGRHLLSSRRYVETLVRHGTKVVTIKDNHIKANQVSKKMDLTKTLSSSKIVVYKNMVMKKSPVKSSTRIKIISILDGEFQLVAEFLGTFLLIFIVLSAIIMNEAHGGALGLLGVAMAGGFAVMVIVASLIHISGSHLNPAISIAMAVFGYLPKAQLVPYVAAQLLGSTTASFVAKGVYDPANLGATVTTVPKLGTMETLFVEFITTFILLFVITALATDPRAVKELVAVGAGAAVMLNALISAESTGASMNPARTLGPAIAAGTYTKIWIYMVAPPLGAIAGIGAYVALK</sequence>
<dbReference type="InterPro" id="IPR000425">
    <property type="entry name" value="MIP"/>
</dbReference>
<comment type="caution">
    <text evidence="9">The sequence shown here is derived from an EMBL/GenBank/DDBJ whole genome shotgun (WGS) entry which is preliminary data.</text>
</comment>
<dbReference type="OrthoDB" id="3222at2759"/>
<reference evidence="9 10" key="1">
    <citation type="submission" date="2016-09" db="EMBL/GenBank/DDBJ databases">
        <title>The draft genome of Dichanthelium oligosanthes: A C3 panicoid grass species.</title>
        <authorList>
            <person name="Studer A.J."/>
            <person name="Schnable J.C."/>
            <person name="Brutnell T.P."/>
        </authorList>
    </citation>
    <scope>NUCLEOTIDE SEQUENCE [LARGE SCALE GENOMIC DNA]</scope>
    <source>
        <strain evidence="10">cv. Kellogg 1175</strain>
        <tissue evidence="9">Leaf</tissue>
    </source>
</reference>
<evidence type="ECO:0000256" key="5">
    <source>
        <dbReference type="ARBA" id="ARBA00022989"/>
    </source>
</evidence>
<organism evidence="9 10">
    <name type="scientific">Dichanthelium oligosanthes</name>
    <dbReference type="NCBI Taxonomy" id="888268"/>
    <lineage>
        <taxon>Eukaryota</taxon>
        <taxon>Viridiplantae</taxon>
        <taxon>Streptophyta</taxon>
        <taxon>Embryophyta</taxon>
        <taxon>Tracheophyta</taxon>
        <taxon>Spermatophyta</taxon>
        <taxon>Magnoliopsida</taxon>
        <taxon>Liliopsida</taxon>
        <taxon>Poales</taxon>
        <taxon>Poaceae</taxon>
        <taxon>PACMAD clade</taxon>
        <taxon>Panicoideae</taxon>
        <taxon>Panicodae</taxon>
        <taxon>Paniceae</taxon>
        <taxon>Dichantheliinae</taxon>
        <taxon>Dichanthelium</taxon>
    </lineage>
</organism>
<dbReference type="PROSITE" id="PS00221">
    <property type="entry name" value="MIP"/>
    <property type="match status" value="1"/>
</dbReference>
<dbReference type="EMBL" id="LWDX02034654">
    <property type="protein sequence ID" value="OEL26427.1"/>
    <property type="molecule type" value="Genomic_DNA"/>
</dbReference>
<protein>
    <submittedName>
        <fullName evidence="9">Aquaporin NIP3-2</fullName>
    </submittedName>
</protein>
<comment type="similarity">
    <text evidence="7">Belongs to the MIP/aquaporin (TC 1.A.8) family.</text>
</comment>
<evidence type="ECO:0000256" key="6">
    <source>
        <dbReference type="ARBA" id="ARBA00023136"/>
    </source>
</evidence>
<dbReference type="GO" id="GO:0015267">
    <property type="term" value="F:channel activity"/>
    <property type="evidence" value="ECO:0007669"/>
    <property type="project" value="InterPro"/>
</dbReference>
<dbReference type="STRING" id="888268.A0A1E5VMX5"/>
<keyword evidence="10" id="KW-1185">Reference proteome</keyword>
<dbReference type="InterPro" id="IPR022357">
    <property type="entry name" value="MIP_CS"/>
</dbReference>
<dbReference type="PANTHER" id="PTHR45724">
    <property type="entry name" value="AQUAPORIN NIP2-1"/>
    <property type="match status" value="1"/>
</dbReference>
<proteinExistence type="inferred from homology"/>
<comment type="subcellular location">
    <subcellularLocation>
        <location evidence="1">Membrane</location>
        <topology evidence="1">Multi-pass membrane protein</topology>
    </subcellularLocation>
</comment>
<dbReference type="Proteomes" id="UP000095767">
    <property type="component" value="Unassembled WGS sequence"/>
</dbReference>
<dbReference type="PANTHER" id="PTHR45724:SF39">
    <property type="match status" value="1"/>
</dbReference>
<evidence type="ECO:0000256" key="4">
    <source>
        <dbReference type="ARBA" id="ARBA00022737"/>
    </source>
</evidence>
<dbReference type="Gene3D" id="1.20.1080.10">
    <property type="entry name" value="Glycerol uptake facilitator protein"/>
    <property type="match status" value="1"/>
</dbReference>
<evidence type="ECO:0000256" key="8">
    <source>
        <dbReference type="SAM" id="Phobius"/>
    </source>
</evidence>
<dbReference type="InterPro" id="IPR023271">
    <property type="entry name" value="Aquaporin-like"/>
</dbReference>
<evidence type="ECO:0000313" key="10">
    <source>
        <dbReference type="Proteomes" id="UP000095767"/>
    </source>
</evidence>
<evidence type="ECO:0000256" key="1">
    <source>
        <dbReference type="ARBA" id="ARBA00004141"/>
    </source>
</evidence>
<feature type="transmembrane region" description="Helical" evidence="8">
    <location>
        <begin position="121"/>
        <end position="141"/>
    </location>
</feature>
<keyword evidence="5 8" id="KW-1133">Transmembrane helix</keyword>
<dbReference type="SUPFAM" id="SSF81338">
    <property type="entry name" value="Aquaporin-like"/>
    <property type="match status" value="1"/>
</dbReference>
<keyword evidence="3 7" id="KW-0812">Transmembrane</keyword>
<feature type="transmembrane region" description="Helical" evidence="8">
    <location>
        <begin position="238"/>
        <end position="257"/>
    </location>
</feature>
<feature type="transmembrane region" description="Helical" evidence="8">
    <location>
        <begin position="266"/>
        <end position="288"/>
    </location>
</feature>
<dbReference type="PRINTS" id="PR00783">
    <property type="entry name" value="MINTRINSICP"/>
</dbReference>
<dbReference type="AlphaFoldDB" id="A0A1E5VMX5"/>
<keyword evidence="2 7" id="KW-0813">Transport</keyword>
<evidence type="ECO:0000256" key="2">
    <source>
        <dbReference type="ARBA" id="ARBA00022448"/>
    </source>
</evidence>
<feature type="transmembrane region" description="Helical" evidence="8">
    <location>
        <begin position="308"/>
        <end position="329"/>
    </location>
</feature>
<evidence type="ECO:0000313" key="9">
    <source>
        <dbReference type="EMBL" id="OEL26427.1"/>
    </source>
</evidence>